<dbReference type="EMBL" id="CM046392">
    <property type="protein sequence ID" value="KAI8556611.1"/>
    <property type="molecule type" value="Genomic_DNA"/>
</dbReference>
<comment type="caution">
    <text evidence="1">The sequence shown here is derived from an EMBL/GenBank/DDBJ whole genome shotgun (WGS) entry which is preliminary data.</text>
</comment>
<protein>
    <submittedName>
        <fullName evidence="1">Uncharacterized protein</fullName>
    </submittedName>
</protein>
<name>A0ACC0NUL7_RHOML</name>
<organism evidence="1 2">
    <name type="scientific">Rhododendron molle</name>
    <name type="common">Chinese azalea</name>
    <name type="synonym">Azalea mollis</name>
    <dbReference type="NCBI Taxonomy" id="49168"/>
    <lineage>
        <taxon>Eukaryota</taxon>
        <taxon>Viridiplantae</taxon>
        <taxon>Streptophyta</taxon>
        <taxon>Embryophyta</taxon>
        <taxon>Tracheophyta</taxon>
        <taxon>Spermatophyta</taxon>
        <taxon>Magnoliopsida</taxon>
        <taxon>eudicotyledons</taxon>
        <taxon>Gunneridae</taxon>
        <taxon>Pentapetalae</taxon>
        <taxon>asterids</taxon>
        <taxon>Ericales</taxon>
        <taxon>Ericaceae</taxon>
        <taxon>Ericoideae</taxon>
        <taxon>Rhodoreae</taxon>
        <taxon>Rhododendron</taxon>
    </lineage>
</organism>
<sequence>MNFRMFTPNYALSIACWCEENGVEPPKRFGNSWPGRPPPSQLATSKTSRLLQIPIAEQVAQDPAIPQHLQVGQQSTWPPSARLAAARAKEKIAHGLEPFVLQLLSVVGLYGRLVPTVVGKVGEGVLVGQLEDVVG</sequence>
<accession>A0ACC0NUL7</accession>
<dbReference type="Proteomes" id="UP001062846">
    <property type="component" value="Chromosome 5"/>
</dbReference>
<gene>
    <name evidence="1" type="ORF">RHMOL_Rhmol05G0267600</name>
</gene>
<reference evidence="1" key="1">
    <citation type="submission" date="2022-02" db="EMBL/GenBank/DDBJ databases">
        <title>Plant Genome Project.</title>
        <authorList>
            <person name="Zhang R.-G."/>
        </authorList>
    </citation>
    <scope>NUCLEOTIDE SEQUENCE</scope>
    <source>
        <strain evidence="1">AT1</strain>
    </source>
</reference>
<evidence type="ECO:0000313" key="2">
    <source>
        <dbReference type="Proteomes" id="UP001062846"/>
    </source>
</evidence>
<keyword evidence="2" id="KW-1185">Reference proteome</keyword>
<evidence type="ECO:0000313" key="1">
    <source>
        <dbReference type="EMBL" id="KAI8556611.1"/>
    </source>
</evidence>
<proteinExistence type="predicted"/>